<reference evidence="3" key="2">
    <citation type="submission" date="2020-05" db="UniProtKB">
        <authorList>
            <consortium name="EnsemblMetazoa"/>
        </authorList>
    </citation>
    <scope>IDENTIFICATION</scope>
</reference>
<gene>
    <name evidence="2" type="ORF">ZHAS_00014010</name>
</gene>
<evidence type="ECO:0000256" key="1">
    <source>
        <dbReference type="SAM" id="MobiDB-lite"/>
    </source>
</evidence>
<feature type="region of interest" description="Disordered" evidence="1">
    <location>
        <begin position="1"/>
        <end position="25"/>
    </location>
</feature>
<accession>A0A084W744</accession>
<feature type="region of interest" description="Disordered" evidence="1">
    <location>
        <begin position="41"/>
        <end position="75"/>
    </location>
</feature>
<feature type="compositionally biased region" description="Basic and acidic residues" evidence="1">
    <location>
        <begin position="55"/>
        <end position="68"/>
    </location>
</feature>
<dbReference type="AlphaFoldDB" id="A0A084W744"/>
<protein>
    <submittedName>
        <fullName evidence="2 3">Uncharacterized protein</fullName>
    </submittedName>
</protein>
<reference evidence="2 4" key="1">
    <citation type="journal article" date="2014" name="BMC Genomics">
        <title>Genome sequence of Anopheles sinensis provides insight into genetics basis of mosquito competence for malaria parasites.</title>
        <authorList>
            <person name="Zhou D."/>
            <person name="Zhang D."/>
            <person name="Ding G."/>
            <person name="Shi L."/>
            <person name="Hou Q."/>
            <person name="Ye Y."/>
            <person name="Xu Y."/>
            <person name="Zhou H."/>
            <person name="Xiong C."/>
            <person name="Li S."/>
            <person name="Yu J."/>
            <person name="Hong S."/>
            <person name="Yu X."/>
            <person name="Zou P."/>
            <person name="Chen C."/>
            <person name="Chang X."/>
            <person name="Wang W."/>
            <person name="Lv Y."/>
            <person name="Sun Y."/>
            <person name="Ma L."/>
            <person name="Shen B."/>
            <person name="Zhu C."/>
        </authorList>
    </citation>
    <scope>NUCLEOTIDE SEQUENCE [LARGE SCALE GENOMIC DNA]</scope>
</reference>
<dbReference type="EMBL" id="KE525312">
    <property type="protein sequence ID" value="KFB46038.1"/>
    <property type="molecule type" value="Genomic_DNA"/>
</dbReference>
<dbReference type="VEuPathDB" id="VectorBase:ASIC014010"/>
<dbReference type="EMBL" id="ATLV01021105">
    <property type="status" value="NOT_ANNOTATED_CDS"/>
    <property type="molecule type" value="Genomic_DNA"/>
</dbReference>
<evidence type="ECO:0000313" key="2">
    <source>
        <dbReference type="EMBL" id="KFB46038.1"/>
    </source>
</evidence>
<dbReference type="Proteomes" id="UP000030765">
    <property type="component" value="Unassembled WGS sequence"/>
</dbReference>
<evidence type="ECO:0000313" key="3">
    <source>
        <dbReference type="EnsemblMetazoa" id="ASIC014010-PA"/>
    </source>
</evidence>
<organism evidence="2">
    <name type="scientific">Anopheles sinensis</name>
    <name type="common">Mosquito</name>
    <dbReference type="NCBI Taxonomy" id="74873"/>
    <lineage>
        <taxon>Eukaryota</taxon>
        <taxon>Metazoa</taxon>
        <taxon>Ecdysozoa</taxon>
        <taxon>Arthropoda</taxon>
        <taxon>Hexapoda</taxon>
        <taxon>Insecta</taxon>
        <taxon>Pterygota</taxon>
        <taxon>Neoptera</taxon>
        <taxon>Endopterygota</taxon>
        <taxon>Diptera</taxon>
        <taxon>Nematocera</taxon>
        <taxon>Culicoidea</taxon>
        <taxon>Culicidae</taxon>
        <taxon>Anophelinae</taxon>
        <taxon>Anopheles</taxon>
    </lineage>
</organism>
<evidence type="ECO:0000313" key="4">
    <source>
        <dbReference type="Proteomes" id="UP000030765"/>
    </source>
</evidence>
<dbReference type="EnsemblMetazoa" id="ASIC014010-RA">
    <property type="protein sequence ID" value="ASIC014010-PA"/>
    <property type="gene ID" value="ASIC014010"/>
</dbReference>
<sequence length="110" mass="12447">MDGNKDILNIPFLSSPPNGPSFRTKHRPWVVNLKLQWRKSIHIPTGKNGGSGAPGKDRGRTHSWRAEDIQDTPSCDSDPIRWPIVIEVPINQNTRNLNRTLAERARYLIG</sequence>
<proteinExistence type="predicted"/>
<keyword evidence="4" id="KW-1185">Reference proteome</keyword>
<name>A0A084W744_ANOSI</name>